<dbReference type="PANTHER" id="PTHR33826:SF4">
    <property type="entry name" value="F20B24.21"/>
    <property type="match status" value="1"/>
</dbReference>
<dbReference type="Proteomes" id="UP000886520">
    <property type="component" value="Chromosome 1"/>
</dbReference>
<evidence type="ECO:0000313" key="4">
    <source>
        <dbReference type="EMBL" id="KAI5083908.1"/>
    </source>
</evidence>
<reference evidence="4" key="1">
    <citation type="submission" date="2021-01" db="EMBL/GenBank/DDBJ databases">
        <title>Adiantum capillus-veneris genome.</title>
        <authorList>
            <person name="Fang Y."/>
            <person name="Liao Q."/>
        </authorList>
    </citation>
    <scope>NUCLEOTIDE SEQUENCE</scope>
    <source>
        <strain evidence="4">H3</strain>
        <tissue evidence="4">Leaf</tissue>
    </source>
</reference>
<comment type="caution">
    <text evidence="4">The sequence shown here is derived from an EMBL/GenBank/DDBJ whole genome shotgun (WGS) entry which is preliminary data.</text>
</comment>
<evidence type="ECO:0000256" key="1">
    <source>
        <dbReference type="SAM" id="MobiDB-lite"/>
    </source>
</evidence>
<feature type="domain" description="DUF7036" evidence="3">
    <location>
        <begin position="75"/>
        <end position="167"/>
    </location>
</feature>
<name>A0A9D4VCV7_ADICA</name>
<keyword evidence="5" id="KW-1185">Reference proteome</keyword>
<feature type="compositionally biased region" description="Polar residues" evidence="1">
    <location>
        <begin position="393"/>
        <end position="414"/>
    </location>
</feature>
<dbReference type="PANTHER" id="PTHR33826">
    <property type="entry name" value="F20B24.21"/>
    <property type="match status" value="1"/>
</dbReference>
<feature type="transmembrane region" description="Helical" evidence="2">
    <location>
        <begin position="32"/>
        <end position="50"/>
    </location>
</feature>
<evidence type="ECO:0000313" key="5">
    <source>
        <dbReference type="Proteomes" id="UP000886520"/>
    </source>
</evidence>
<feature type="domain" description="DUF7036" evidence="3">
    <location>
        <begin position="200"/>
        <end position="291"/>
    </location>
</feature>
<evidence type="ECO:0000259" key="3">
    <source>
        <dbReference type="Pfam" id="PF23041"/>
    </source>
</evidence>
<feature type="region of interest" description="Disordered" evidence="1">
    <location>
        <begin position="309"/>
        <end position="361"/>
    </location>
</feature>
<dbReference type="InterPro" id="IPR055464">
    <property type="entry name" value="DUF7036"/>
</dbReference>
<proteinExistence type="predicted"/>
<dbReference type="Pfam" id="PF23041">
    <property type="entry name" value="DUF7036"/>
    <property type="match status" value="2"/>
</dbReference>
<organism evidence="4 5">
    <name type="scientific">Adiantum capillus-veneris</name>
    <name type="common">Maidenhair fern</name>
    <dbReference type="NCBI Taxonomy" id="13818"/>
    <lineage>
        <taxon>Eukaryota</taxon>
        <taxon>Viridiplantae</taxon>
        <taxon>Streptophyta</taxon>
        <taxon>Embryophyta</taxon>
        <taxon>Tracheophyta</taxon>
        <taxon>Polypodiopsida</taxon>
        <taxon>Polypodiidae</taxon>
        <taxon>Polypodiales</taxon>
        <taxon>Pteridineae</taxon>
        <taxon>Pteridaceae</taxon>
        <taxon>Vittarioideae</taxon>
        <taxon>Adiantum</taxon>
    </lineage>
</organism>
<keyword evidence="2" id="KW-0472">Membrane</keyword>
<dbReference type="OrthoDB" id="611787at2759"/>
<keyword evidence="2" id="KW-1133">Transmembrane helix</keyword>
<keyword evidence="2" id="KW-0812">Transmembrane</keyword>
<accession>A0A9D4VCV7</accession>
<sequence>MGKEEAESASVLEDATASGPLSCCCTKAACKWPVPVILGIYVLVFAIWSVRFHRGNGKDSQPTSSAPWIPHVEASFRLRRSVLEIHESLPQLQVDLQNEIGIPDTQIDIVSLAPLSYKNWTEVRFTVSPDRSSDSIASPELSLLKDTFVELFMQRSANLSLTSNVFGRVSHFEVLQFPGGITVVPPQPGFPLSKVLVLFNFTLHNSLSHVHRNFAKFRQQLATGIVLKPNESLFVQLTNVEGSTVNPPVVVQTSILPVVGVMLPSPRLKQLAWEIIASPKRNLGLNHTLFGRVKKIELSSYLEYSLGLAQTPSPSPSPAPSVSPCSSPGSADNRRHRGFRRHRQHTPSTAPRASPYHRRGRRPISSRIAPAPLHHQWRHPVGALPPMYPPSHPSWQLPPSTSPSISNQPPSAFSPSPAMVASKSHPIGNPPSADVWTVAHAPTSSGVQSEAPVGSTPSLSPSPSQFHERIALTPVASPPTSSAIIVRVSLWAVLMCVAVHQHLVTCS</sequence>
<feature type="region of interest" description="Disordered" evidence="1">
    <location>
        <begin position="444"/>
        <end position="465"/>
    </location>
</feature>
<feature type="compositionally biased region" description="Basic residues" evidence="1">
    <location>
        <begin position="334"/>
        <end position="345"/>
    </location>
</feature>
<feature type="compositionally biased region" description="Polar residues" evidence="1">
    <location>
        <begin position="455"/>
        <end position="465"/>
    </location>
</feature>
<protein>
    <recommendedName>
        <fullName evidence="3">DUF7036 domain-containing protein</fullName>
    </recommendedName>
</protein>
<dbReference type="AlphaFoldDB" id="A0A9D4VCV7"/>
<evidence type="ECO:0000256" key="2">
    <source>
        <dbReference type="SAM" id="Phobius"/>
    </source>
</evidence>
<gene>
    <name evidence="4" type="ORF">GOP47_0000077</name>
</gene>
<feature type="region of interest" description="Disordered" evidence="1">
    <location>
        <begin position="384"/>
        <end position="425"/>
    </location>
</feature>
<dbReference type="EMBL" id="JABFUD020000001">
    <property type="protein sequence ID" value="KAI5083908.1"/>
    <property type="molecule type" value="Genomic_DNA"/>
</dbReference>